<dbReference type="InterPro" id="IPR018791">
    <property type="entry name" value="UV_resistance/autophagy_Atg14"/>
</dbReference>
<dbReference type="GO" id="GO:0000323">
    <property type="term" value="C:lytic vacuole"/>
    <property type="evidence" value="ECO:0007669"/>
    <property type="project" value="TreeGrafter"/>
</dbReference>
<evidence type="ECO:0000313" key="4">
    <source>
        <dbReference type="Proteomes" id="UP000265515"/>
    </source>
</evidence>
<feature type="region of interest" description="Disordered" evidence="2">
    <location>
        <begin position="430"/>
        <end position="464"/>
    </location>
</feature>
<dbReference type="EMBL" id="BFEA01000115">
    <property type="protein sequence ID" value="GBG69504.1"/>
    <property type="molecule type" value="Genomic_DNA"/>
</dbReference>
<dbReference type="Gramene" id="GBG69504">
    <property type="protein sequence ID" value="GBG69504"/>
    <property type="gene ID" value="CBR_g4197"/>
</dbReference>
<comment type="caution">
    <text evidence="3">The sequence shown here is derived from an EMBL/GenBank/DDBJ whole genome shotgun (WGS) entry which is preliminary data.</text>
</comment>
<evidence type="ECO:0000256" key="2">
    <source>
        <dbReference type="SAM" id="MobiDB-lite"/>
    </source>
</evidence>
<protein>
    <recommendedName>
        <fullName evidence="5">UV radiation resistance protein/autophagy-related protein 14</fullName>
    </recommendedName>
</protein>
<reference evidence="3 4" key="1">
    <citation type="journal article" date="2018" name="Cell">
        <title>The Chara Genome: Secondary Complexity and Implications for Plant Terrestrialization.</title>
        <authorList>
            <person name="Nishiyama T."/>
            <person name="Sakayama H."/>
            <person name="Vries J.D."/>
            <person name="Buschmann H."/>
            <person name="Saint-Marcoux D."/>
            <person name="Ullrich K.K."/>
            <person name="Haas F.B."/>
            <person name="Vanderstraeten L."/>
            <person name="Becker D."/>
            <person name="Lang D."/>
            <person name="Vosolsobe S."/>
            <person name="Rombauts S."/>
            <person name="Wilhelmsson P.K.I."/>
            <person name="Janitza P."/>
            <person name="Kern R."/>
            <person name="Heyl A."/>
            <person name="Rumpler F."/>
            <person name="Villalobos L.I.A.C."/>
            <person name="Clay J.M."/>
            <person name="Skokan R."/>
            <person name="Toyoda A."/>
            <person name="Suzuki Y."/>
            <person name="Kagoshima H."/>
            <person name="Schijlen E."/>
            <person name="Tajeshwar N."/>
            <person name="Catarino B."/>
            <person name="Hetherington A.J."/>
            <person name="Saltykova A."/>
            <person name="Bonnot C."/>
            <person name="Breuninger H."/>
            <person name="Symeonidi A."/>
            <person name="Radhakrishnan G.V."/>
            <person name="Van Nieuwerburgh F."/>
            <person name="Deforce D."/>
            <person name="Chang C."/>
            <person name="Karol K.G."/>
            <person name="Hedrich R."/>
            <person name="Ulvskov P."/>
            <person name="Glockner G."/>
            <person name="Delwiche C.F."/>
            <person name="Petrasek J."/>
            <person name="Van de Peer Y."/>
            <person name="Friml J."/>
            <person name="Beilby M."/>
            <person name="Dolan L."/>
            <person name="Kohara Y."/>
            <person name="Sugano S."/>
            <person name="Fujiyama A."/>
            <person name="Delaux P.-M."/>
            <person name="Quint M."/>
            <person name="TheiBen G."/>
            <person name="Hagemann M."/>
            <person name="Harholt J."/>
            <person name="Dunand C."/>
            <person name="Zachgo S."/>
            <person name="Langdale J."/>
            <person name="Maumus F."/>
            <person name="Straeten D.V.D."/>
            <person name="Gould S.B."/>
            <person name="Rensing S.A."/>
        </authorList>
    </citation>
    <scope>NUCLEOTIDE SEQUENCE [LARGE SCALE GENOMIC DNA]</scope>
    <source>
        <strain evidence="3 4">S276</strain>
    </source>
</reference>
<dbReference type="GO" id="GO:0032991">
    <property type="term" value="C:protein-containing complex"/>
    <property type="evidence" value="ECO:0007669"/>
    <property type="project" value="UniProtKB-ARBA"/>
</dbReference>
<feature type="region of interest" description="Disordered" evidence="2">
    <location>
        <begin position="303"/>
        <end position="329"/>
    </location>
</feature>
<dbReference type="GO" id="GO:0000149">
    <property type="term" value="F:SNARE binding"/>
    <property type="evidence" value="ECO:0007669"/>
    <property type="project" value="TreeGrafter"/>
</dbReference>
<dbReference type="OrthoDB" id="2019752at2759"/>
<keyword evidence="1" id="KW-0175">Coiled coil</keyword>
<dbReference type="GO" id="GO:0005768">
    <property type="term" value="C:endosome"/>
    <property type="evidence" value="ECO:0007669"/>
    <property type="project" value="TreeGrafter"/>
</dbReference>
<accession>A0A388KHF7</accession>
<dbReference type="Proteomes" id="UP000265515">
    <property type="component" value="Unassembled WGS sequence"/>
</dbReference>
<proteinExistence type="predicted"/>
<organism evidence="3 4">
    <name type="scientific">Chara braunii</name>
    <name type="common">Braun's stonewort</name>
    <dbReference type="NCBI Taxonomy" id="69332"/>
    <lineage>
        <taxon>Eukaryota</taxon>
        <taxon>Viridiplantae</taxon>
        <taxon>Streptophyta</taxon>
        <taxon>Charophyceae</taxon>
        <taxon>Charales</taxon>
        <taxon>Characeae</taxon>
        <taxon>Chara</taxon>
    </lineage>
</organism>
<sequence length="500" mass="54908">MAGARMTPRSCGICEVVNQPSVCAACVNLSLREKRKVLNRLMQKRDQLRDQLGTKLMLIREAGRQRHFRLDHSERCDCFSKAINQLGEQLHRARLDLGRKEEIINARATRLSEAQSKLAAKRAELLVQAYPDILRAHSLGLTVVASELSQVRRYFLKCLQTILPLRLPIMDGSTTAWDGRRMLANCLYICEQRLPGEEDLQCVPQAELSAALGYMVLLVNLVSRYLGAPLLHQAGFAASSSRIWQRASYWDSRPAARGMEHPLFLPRNINAEELSAAAYELSPSRADSSGRICGQGVDILARPMSAPPHHEGDRSSGSQSGRAGMQPLAPRTSRYSMGAVEGVPPAHVEPLRHSDGSAVYREVRKGMAMLRRSVACINAYESAVPGIRTWEHQPQFSAFAVMLSVLRDGGSQLGVPSGTDISRVHMPGAKGEGVAGAPRTGQGLEGASGQEPCTKDDPEDDPEVGEWKFVLIKPPFLPPPPSSGTDDIEHWWRAMSLDAT</sequence>
<keyword evidence="4" id="KW-1185">Reference proteome</keyword>
<evidence type="ECO:0000313" key="3">
    <source>
        <dbReference type="EMBL" id="GBG69504.1"/>
    </source>
</evidence>
<dbReference type="PANTHER" id="PTHR15157:SF5">
    <property type="entry name" value="UV RADIATION RESISTANCE-ASSOCIATED GENE PROTEIN"/>
    <property type="match status" value="1"/>
</dbReference>
<evidence type="ECO:0008006" key="5">
    <source>
        <dbReference type="Google" id="ProtNLM"/>
    </source>
</evidence>
<dbReference type="AlphaFoldDB" id="A0A388KHF7"/>
<dbReference type="Pfam" id="PF10186">
    <property type="entry name" value="ATG14"/>
    <property type="match status" value="1"/>
</dbReference>
<gene>
    <name evidence="3" type="ORF">CBR_g4197</name>
</gene>
<evidence type="ECO:0000256" key="1">
    <source>
        <dbReference type="ARBA" id="ARBA00023054"/>
    </source>
</evidence>
<name>A0A388KHF7_CHABU</name>
<dbReference type="PANTHER" id="PTHR15157">
    <property type="entry name" value="UV RADIATION RESISTANCE-ASSOCIATED GENE PROTEIN"/>
    <property type="match status" value="1"/>
</dbReference>
<dbReference type="GO" id="GO:0035493">
    <property type="term" value="P:SNARE complex assembly"/>
    <property type="evidence" value="ECO:0007669"/>
    <property type="project" value="TreeGrafter"/>
</dbReference>